<dbReference type="SUPFAM" id="SSF52540">
    <property type="entry name" value="P-loop containing nucleoside triphosphate hydrolases"/>
    <property type="match status" value="1"/>
</dbReference>
<feature type="domain" description="Helicase ATP-binding" evidence="6">
    <location>
        <begin position="489"/>
        <end position="647"/>
    </location>
</feature>
<keyword evidence="1" id="KW-0547">Nucleotide-binding</keyword>
<dbReference type="HOGENOM" id="CLU_002902_0_0_1"/>
<evidence type="ECO:0000256" key="3">
    <source>
        <dbReference type="ARBA" id="ARBA00022806"/>
    </source>
</evidence>
<dbReference type="SMART" id="SM00490">
    <property type="entry name" value="HELICc"/>
    <property type="match status" value="1"/>
</dbReference>
<dbReference type="GO" id="GO:0016787">
    <property type="term" value="F:hydrolase activity"/>
    <property type="evidence" value="ECO:0007669"/>
    <property type="project" value="UniProtKB-KW"/>
</dbReference>
<dbReference type="InterPro" id="IPR050699">
    <property type="entry name" value="RNA-DNA_Helicase"/>
</dbReference>
<dbReference type="Pfam" id="PF00271">
    <property type="entry name" value="Helicase_C"/>
    <property type="match status" value="1"/>
</dbReference>
<keyword evidence="4" id="KW-0067">ATP-binding</keyword>
<dbReference type="GeneID" id="16992186"/>
<protein>
    <submittedName>
        <fullName evidence="8">Probable viral mRNA translation inhibitor SKI2</fullName>
    </submittedName>
</protein>
<dbReference type="RefSeq" id="XP_005535055.1">
    <property type="nucleotide sequence ID" value="XM_005534998.1"/>
</dbReference>
<evidence type="ECO:0000256" key="5">
    <source>
        <dbReference type="SAM" id="MobiDB-lite"/>
    </source>
</evidence>
<dbReference type="PROSITE" id="PS51194">
    <property type="entry name" value="HELICASE_CTER"/>
    <property type="match status" value="1"/>
</dbReference>
<dbReference type="eggNOG" id="KOG0947">
    <property type="taxonomic scope" value="Eukaryota"/>
</dbReference>
<dbReference type="OMA" id="DHVNIIM"/>
<dbReference type="CDD" id="cd18795">
    <property type="entry name" value="SF2_C_Ski2"/>
    <property type="match status" value="1"/>
</dbReference>
<name>M1V6A9_CYAM1</name>
<dbReference type="OrthoDB" id="64767at2759"/>
<dbReference type="STRING" id="280699.M1V6A9"/>
<evidence type="ECO:0000256" key="4">
    <source>
        <dbReference type="ARBA" id="ARBA00022840"/>
    </source>
</evidence>
<dbReference type="Pfam" id="PF08148">
    <property type="entry name" value="DSHCT"/>
    <property type="match status" value="1"/>
</dbReference>
<keyword evidence="3" id="KW-0347">Helicase</keyword>
<dbReference type="PROSITE" id="PS51192">
    <property type="entry name" value="HELICASE_ATP_BIND_1"/>
    <property type="match status" value="1"/>
</dbReference>
<dbReference type="PANTHER" id="PTHR12131:SF1">
    <property type="entry name" value="ATP-DEPENDENT RNA HELICASE SUPV3L1, MITOCHONDRIAL-RELATED"/>
    <property type="match status" value="1"/>
</dbReference>
<evidence type="ECO:0000259" key="6">
    <source>
        <dbReference type="PROSITE" id="PS51192"/>
    </source>
</evidence>
<dbReference type="Gene3D" id="1.10.3380.30">
    <property type="match status" value="1"/>
</dbReference>
<evidence type="ECO:0000313" key="8">
    <source>
        <dbReference type="EMBL" id="BAM78769.1"/>
    </source>
</evidence>
<accession>M1V6A9</accession>
<dbReference type="GO" id="GO:0003676">
    <property type="term" value="F:nucleic acid binding"/>
    <property type="evidence" value="ECO:0007669"/>
    <property type="project" value="InterPro"/>
</dbReference>
<dbReference type="GO" id="GO:0005524">
    <property type="term" value="F:ATP binding"/>
    <property type="evidence" value="ECO:0007669"/>
    <property type="project" value="UniProtKB-KW"/>
</dbReference>
<sequence>MNADQVAALARAVAETTWQGTLQYIVASTALRQEPLSKPQLQWTSSLRRALHLAKTANYGAPTSNQESAVLKAPAEAATVVQSDAAVAGQTTVLAAFTGAAWYLQGAPAPKISLEWNDEVSADDLLDPWGLVLPMCCWTLPEQSTSIAATALAFETNTHPGISSQSIEPAWNTADTLDMFPAVWDPQYYVRGRGDGIRRFARPKQLQPPEQMRPVVSLSGQVDDQLPSRPDASDERNDSDWWNVCVERIQKWNPPLWMPATQPPSQLNWVPRRQTKQNLLDRIHLDEAYLQSLEQRRARESISNPNGGSALAYIAGDADELGGLAFTGRVMERSRQPGFSWAQAFEPEQGDEILFGIRLEQLEEEPEESTAARTPRIATARTLETATDPPRAVPSLPALDRLDARLASVERSLEELLRPEQQQSDLGIGASTNMPNVSAVAAAGGGGKPARRSVYALVDESDPVDFAQRVPKPALEFPFELDRFQKQAILHIERGESVFVAAHTSAGKTVVAEYAIALARAHATKAIYTSPIKTLSNQKFRDFSDRFGSESIGLITGDVCIQPTAPCLIMTTEILRSMLYRGADLIRDVEWVIFDEVHYVNDEERGVVWEEVIILLPEHVNIIMLSATVPNAQEFADWVGRCKQRPVYVITTSHRPVPLQHYIYAKNDLILVKNARGDFLSQGYKAAQDVERELVAKRGAKAHLAPAGILGRPAWGTLVQFLRKRELLPAVVFCFSRKRCEEAADSLGTLNLHQQNPGEAHRIHVVVESALSRLQAADRRVPQIQRVRDLLHRGIGIHHAGLLPIVKEMTEILFQRGLVRVLFATETFAMGVNMPARTVVFSGIRKHDGRQYRLLSPGEYTQMSGRAGRRGLDAYGIVILFFSVGELPTELDLKRTMTGVPPRLSSQFRLSYNMILNLIRTERVQVEEVIRRSFTEAESFGAERRIQRLLVHGRANLARIDSELATFGDQFSQYYTYVNQVVQRASAVHEQLFSVGPHGYASITAVPGRMLLLRRTDGGIALGIVVGAAAEKRYRASAQHLLEEIRRLVVPVLVLLGGPALRDTVFALSEEPSAQVGNAANDAGARSTSVFTEPVRLAYQQRLHGLEFCIGDAVPSEILTVYHQVLSIPNEKNLERSLFPLRGRPNLELVATLLESLRSVAERFGAADATSEFLVGMHPREHCGIPDLELEAKWIEKERLLRDHILNSACLWDAYNRSVLATAFELAERRHRLEQKLEYLQYASSYRSLQLLPDYMQRLAVLERLGYIERSGSGNNLDYDPVTFSDAERPPSNGLMVTLKGRAACDVGTCDSLLLVESMFEGIFSDLEPCSIAALASCLVFQEKLDPSEYILPDQAARSELDGLQLDATAMETLAASLNKLKRVALALGTVQAECGLPVSPSEYQSMTVNPGLLIPALLWAQGAPFKDICVWTPVQEGSIVRTIVRLSELLRETADVARVIGDSRLLSKVDTASRSIKRDIIFAASLYVA</sequence>
<evidence type="ECO:0000256" key="1">
    <source>
        <dbReference type="ARBA" id="ARBA00022741"/>
    </source>
</evidence>
<dbReference type="EMBL" id="AP006483">
    <property type="protein sequence ID" value="BAM78769.1"/>
    <property type="molecule type" value="Genomic_DNA"/>
</dbReference>
<reference evidence="8 9" key="2">
    <citation type="journal article" date="2007" name="BMC Biol.">
        <title>A 100%-complete sequence reveals unusually simple genomic features in the hot-spring red alga Cyanidioschyzon merolae.</title>
        <authorList>
            <person name="Nozaki H."/>
            <person name="Takano H."/>
            <person name="Misumi O."/>
            <person name="Terasawa K."/>
            <person name="Matsuzaki M."/>
            <person name="Maruyama S."/>
            <person name="Nishida K."/>
            <person name="Yagisawa F."/>
            <person name="Yoshida Y."/>
            <person name="Fujiwara T."/>
            <person name="Takio S."/>
            <person name="Tamura K."/>
            <person name="Chung S.J."/>
            <person name="Nakamura S."/>
            <person name="Kuroiwa H."/>
            <person name="Tanaka K."/>
            <person name="Sato N."/>
            <person name="Kuroiwa T."/>
        </authorList>
    </citation>
    <scope>NUCLEOTIDE SEQUENCE [LARGE SCALE GENOMIC DNA]</scope>
    <source>
        <strain evidence="8 9">10D</strain>
    </source>
</reference>
<dbReference type="SMART" id="SM01142">
    <property type="entry name" value="DSHCT"/>
    <property type="match status" value="1"/>
</dbReference>
<dbReference type="Proteomes" id="UP000007014">
    <property type="component" value="Chromosome 1"/>
</dbReference>
<dbReference type="InterPro" id="IPR011545">
    <property type="entry name" value="DEAD/DEAH_box_helicase_dom"/>
</dbReference>
<gene>
    <name evidence="8" type="ORF">CYME_CMA059C</name>
</gene>
<evidence type="ECO:0000259" key="7">
    <source>
        <dbReference type="PROSITE" id="PS51194"/>
    </source>
</evidence>
<dbReference type="SMART" id="SM00487">
    <property type="entry name" value="DEXDc"/>
    <property type="match status" value="1"/>
</dbReference>
<keyword evidence="2" id="KW-0378">Hydrolase</keyword>
<dbReference type="GO" id="GO:0004386">
    <property type="term" value="F:helicase activity"/>
    <property type="evidence" value="ECO:0007669"/>
    <property type="project" value="UniProtKB-KW"/>
</dbReference>
<dbReference type="PANTHER" id="PTHR12131">
    <property type="entry name" value="ATP-DEPENDENT RNA AND DNA HELICASE"/>
    <property type="match status" value="1"/>
</dbReference>
<dbReference type="GO" id="GO:0055087">
    <property type="term" value="C:Ski complex"/>
    <property type="evidence" value="ECO:0007669"/>
    <property type="project" value="TreeGrafter"/>
</dbReference>
<organism evidence="8 9">
    <name type="scientific">Cyanidioschyzon merolae (strain NIES-3377 / 10D)</name>
    <name type="common">Unicellular red alga</name>
    <dbReference type="NCBI Taxonomy" id="280699"/>
    <lineage>
        <taxon>Eukaryota</taxon>
        <taxon>Rhodophyta</taxon>
        <taxon>Bangiophyceae</taxon>
        <taxon>Cyanidiales</taxon>
        <taxon>Cyanidiaceae</taxon>
        <taxon>Cyanidioschyzon</taxon>
    </lineage>
</organism>
<evidence type="ECO:0000256" key="2">
    <source>
        <dbReference type="ARBA" id="ARBA00022801"/>
    </source>
</evidence>
<proteinExistence type="predicted"/>
<dbReference type="Gene3D" id="3.40.50.300">
    <property type="entry name" value="P-loop containing nucleotide triphosphate hydrolases"/>
    <property type="match status" value="2"/>
</dbReference>
<dbReference type="Pfam" id="PF00270">
    <property type="entry name" value="DEAD"/>
    <property type="match status" value="1"/>
</dbReference>
<feature type="region of interest" description="Disordered" evidence="5">
    <location>
        <begin position="202"/>
        <end position="238"/>
    </location>
</feature>
<dbReference type="InterPro" id="IPR014001">
    <property type="entry name" value="Helicase_ATP-bd"/>
</dbReference>
<dbReference type="Gramene" id="CMA059CT">
    <property type="protein sequence ID" value="CMA059CT"/>
    <property type="gene ID" value="CMA059C"/>
</dbReference>
<dbReference type="GO" id="GO:0070478">
    <property type="term" value="P:nuclear-transcribed mRNA catabolic process, 3'-5' exonucleolytic nonsense-mediated decay"/>
    <property type="evidence" value="ECO:0007669"/>
    <property type="project" value="TreeGrafter"/>
</dbReference>
<keyword evidence="9" id="KW-1185">Reference proteome</keyword>
<dbReference type="KEGG" id="cme:CYME_CMA059C"/>
<dbReference type="InterPro" id="IPR027417">
    <property type="entry name" value="P-loop_NTPase"/>
</dbReference>
<dbReference type="InterPro" id="IPR001650">
    <property type="entry name" value="Helicase_C-like"/>
</dbReference>
<dbReference type="FunFam" id="3.40.50.300:FF:000354">
    <property type="entry name" value="ATP-dependent RNA helicase SKI2"/>
    <property type="match status" value="1"/>
</dbReference>
<dbReference type="InterPro" id="IPR012961">
    <property type="entry name" value="Ski2/MTR4_C"/>
</dbReference>
<reference evidence="8 9" key="1">
    <citation type="journal article" date="2004" name="Nature">
        <title>Genome sequence of the ultrasmall unicellular red alga Cyanidioschyzon merolae 10D.</title>
        <authorList>
            <person name="Matsuzaki M."/>
            <person name="Misumi O."/>
            <person name="Shin-i T."/>
            <person name="Maruyama S."/>
            <person name="Takahara M."/>
            <person name="Miyagishima S."/>
            <person name="Mori T."/>
            <person name="Nishida K."/>
            <person name="Yagisawa F."/>
            <person name="Nishida K."/>
            <person name="Yoshida Y."/>
            <person name="Nishimura Y."/>
            <person name="Nakao S."/>
            <person name="Kobayashi T."/>
            <person name="Momoyama Y."/>
            <person name="Higashiyama T."/>
            <person name="Minoda A."/>
            <person name="Sano M."/>
            <person name="Nomoto H."/>
            <person name="Oishi K."/>
            <person name="Hayashi H."/>
            <person name="Ohta F."/>
            <person name="Nishizaka S."/>
            <person name="Haga S."/>
            <person name="Miura S."/>
            <person name="Morishita T."/>
            <person name="Kabeya Y."/>
            <person name="Terasawa K."/>
            <person name="Suzuki Y."/>
            <person name="Ishii Y."/>
            <person name="Asakawa S."/>
            <person name="Takano H."/>
            <person name="Ohta N."/>
            <person name="Kuroiwa H."/>
            <person name="Tanaka K."/>
            <person name="Shimizu N."/>
            <person name="Sugano S."/>
            <person name="Sato N."/>
            <person name="Nozaki H."/>
            <person name="Ogasawara N."/>
            <person name="Kohara Y."/>
            <person name="Kuroiwa T."/>
        </authorList>
    </citation>
    <scope>NUCLEOTIDE SEQUENCE [LARGE SCALE GENOMIC DNA]</scope>
    <source>
        <strain evidence="8 9">10D</strain>
    </source>
</reference>
<feature type="domain" description="Helicase C-terminal" evidence="7">
    <location>
        <begin position="717"/>
        <end position="919"/>
    </location>
</feature>
<evidence type="ECO:0000313" key="9">
    <source>
        <dbReference type="Proteomes" id="UP000007014"/>
    </source>
</evidence>